<dbReference type="SMART" id="SM00181">
    <property type="entry name" value="EGF"/>
    <property type="match status" value="2"/>
</dbReference>
<dbReference type="PANTHER" id="PTHR24046:SF3">
    <property type="entry name" value="SIGNAL PEPTIDE, CUB AND EGF-LIKE DOMAIN-CONTAINING PROTEIN 2"/>
    <property type="match status" value="1"/>
</dbReference>
<evidence type="ECO:0000313" key="5">
    <source>
        <dbReference type="EMBL" id="CAJ0928312.1"/>
    </source>
</evidence>
<dbReference type="SMART" id="SM00179">
    <property type="entry name" value="EGF_CA"/>
    <property type="match status" value="2"/>
</dbReference>
<dbReference type="PROSITE" id="PS50026">
    <property type="entry name" value="EGF_3"/>
    <property type="match status" value="1"/>
</dbReference>
<dbReference type="SUPFAM" id="SSF57196">
    <property type="entry name" value="EGF/Laminin"/>
    <property type="match status" value="2"/>
</dbReference>
<dbReference type="InterPro" id="IPR018097">
    <property type="entry name" value="EGF_Ca-bd_CS"/>
</dbReference>
<dbReference type="Gene3D" id="2.10.25.10">
    <property type="entry name" value="Laminin"/>
    <property type="match status" value="2"/>
</dbReference>
<protein>
    <recommendedName>
        <fullName evidence="4">EGF-like domain-containing protein</fullName>
    </recommendedName>
</protein>
<dbReference type="Proteomes" id="UP001176940">
    <property type="component" value="Unassembled WGS sequence"/>
</dbReference>
<dbReference type="PROSITE" id="PS00010">
    <property type="entry name" value="ASX_HYDROXYL"/>
    <property type="match status" value="2"/>
</dbReference>
<comment type="caution">
    <text evidence="3">Lacks conserved residue(s) required for the propagation of feature annotation.</text>
</comment>
<comment type="caution">
    <text evidence="5">The sequence shown here is derived from an EMBL/GenBank/DDBJ whole genome shotgun (WGS) entry which is preliminary data.</text>
</comment>
<evidence type="ECO:0000256" key="2">
    <source>
        <dbReference type="ARBA" id="ARBA00023157"/>
    </source>
</evidence>
<name>A0ABN9KXV6_9NEOB</name>
<evidence type="ECO:0000259" key="4">
    <source>
        <dbReference type="PROSITE" id="PS50026"/>
    </source>
</evidence>
<gene>
    <name evidence="5" type="ORF">RIMI_LOCUS3350668</name>
</gene>
<dbReference type="PANTHER" id="PTHR24046">
    <property type="entry name" value="SIGNAL PEPTIDE, CUB AND EGF-LIKE DOMAIN-CONTAINING"/>
    <property type="match status" value="1"/>
</dbReference>
<evidence type="ECO:0000256" key="3">
    <source>
        <dbReference type="PROSITE-ProRule" id="PRU00076"/>
    </source>
</evidence>
<dbReference type="EMBL" id="CAUEEQ010004998">
    <property type="protein sequence ID" value="CAJ0928312.1"/>
    <property type="molecule type" value="Genomic_DNA"/>
</dbReference>
<evidence type="ECO:0000313" key="6">
    <source>
        <dbReference type="Proteomes" id="UP001176940"/>
    </source>
</evidence>
<dbReference type="PROSITE" id="PS01186">
    <property type="entry name" value="EGF_2"/>
    <property type="match status" value="2"/>
</dbReference>
<proteinExistence type="predicted"/>
<keyword evidence="6" id="KW-1185">Reference proteome</keyword>
<dbReference type="InterPro" id="IPR000742">
    <property type="entry name" value="EGF"/>
</dbReference>
<dbReference type="PROSITE" id="PS01187">
    <property type="entry name" value="EGF_CA"/>
    <property type="match status" value="1"/>
</dbReference>
<dbReference type="InterPro" id="IPR001881">
    <property type="entry name" value="EGF-like_Ca-bd_dom"/>
</dbReference>
<reference evidence="5" key="1">
    <citation type="submission" date="2023-07" db="EMBL/GenBank/DDBJ databases">
        <authorList>
            <person name="Stuckert A."/>
        </authorList>
    </citation>
    <scope>NUCLEOTIDE SEQUENCE</scope>
</reference>
<keyword evidence="1 3" id="KW-0245">EGF-like domain</keyword>
<dbReference type="Pfam" id="PF14670">
    <property type="entry name" value="FXa_inhibition"/>
    <property type="match status" value="1"/>
</dbReference>
<accession>A0ABN9KXV6</accession>
<sequence length="205" mass="22923">MCHPKYSLQSDGKTCIEKEGSDLNATSVAELDKRVKRRLVMETCAVNNGGCDRTCRTHRRVCAAAVLWGSRCSLMGRRVKDVDECQSNSGGCDHFCKNTVGSFDCSCKAGYKLLTDEKSCQDVDECSFERTCDHTCINHPGWFVCSCDRGYALYGLTHCGGKRGRRLSGLVQWWWMLGVVVPSQAQRSLQTVRADLFSPSRIVFR</sequence>
<feature type="disulfide bond" evidence="3">
    <location>
        <begin position="126"/>
        <end position="136"/>
    </location>
</feature>
<organism evidence="5 6">
    <name type="scientific">Ranitomeya imitator</name>
    <name type="common">mimic poison frog</name>
    <dbReference type="NCBI Taxonomy" id="111125"/>
    <lineage>
        <taxon>Eukaryota</taxon>
        <taxon>Metazoa</taxon>
        <taxon>Chordata</taxon>
        <taxon>Craniata</taxon>
        <taxon>Vertebrata</taxon>
        <taxon>Euteleostomi</taxon>
        <taxon>Amphibia</taxon>
        <taxon>Batrachia</taxon>
        <taxon>Anura</taxon>
        <taxon>Neobatrachia</taxon>
        <taxon>Hyloidea</taxon>
        <taxon>Dendrobatidae</taxon>
        <taxon>Dendrobatinae</taxon>
        <taxon>Ranitomeya</taxon>
    </lineage>
</organism>
<dbReference type="InterPro" id="IPR052071">
    <property type="entry name" value="SCUB_EGF-like_domain"/>
</dbReference>
<feature type="domain" description="EGF-like" evidence="4">
    <location>
        <begin position="122"/>
        <end position="160"/>
    </location>
</feature>
<dbReference type="InterPro" id="IPR049883">
    <property type="entry name" value="NOTCH1_EGF-like"/>
</dbReference>
<keyword evidence="2 3" id="KW-1015">Disulfide bond</keyword>
<evidence type="ECO:0000256" key="1">
    <source>
        <dbReference type="ARBA" id="ARBA00022536"/>
    </source>
</evidence>
<dbReference type="InterPro" id="IPR000152">
    <property type="entry name" value="EGF-type_Asp/Asn_hydroxyl_site"/>
</dbReference>
<dbReference type="Pfam" id="PF07645">
    <property type="entry name" value="EGF_CA"/>
    <property type="match status" value="1"/>
</dbReference>